<feature type="transmembrane region" description="Helical" evidence="8">
    <location>
        <begin position="231"/>
        <end position="254"/>
    </location>
</feature>
<dbReference type="InterPro" id="IPR052175">
    <property type="entry name" value="ComplexI-like_HydComp"/>
</dbReference>
<feature type="transmembrane region" description="Helical" evidence="8">
    <location>
        <begin position="95"/>
        <end position="112"/>
    </location>
</feature>
<dbReference type="PANTHER" id="PTHR42682:SF5">
    <property type="entry name" value="HYDROGENASE-4 COMPONENT F"/>
    <property type="match status" value="1"/>
</dbReference>
<name>A0A434AZ10_9BACT</name>
<dbReference type="AlphaFoldDB" id="A0A434AZ10"/>
<evidence type="ECO:0000256" key="4">
    <source>
        <dbReference type="ARBA" id="ARBA00022989"/>
    </source>
</evidence>
<feature type="transmembrane region" description="Helical" evidence="8">
    <location>
        <begin position="28"/>
        <end position="47"/>
    </location>
</feature>
<keyword evidence="3 7" id="KW-0812">Transmembrane</keyword>
<reference evidence="10 11" key="1">
    <citation type="submission" date="2018-11" db="EMBL/GenBank/DDBJ databases">
        <title>Parancylomarina longa gen. nov., sp. nov., isolated from sediments of southern Okinawa.</title>
        <authorList>
            <person name="Fu T."/>
        </authorList>
    </citation>
    <scope>NUCLEOTIDE SEQUENCE [LARGE SCALE GENOMIC DNA]</scope>
    <source>
        <strain evidence="10 11">T3-2 S1-C</strain>
    </source>
</reference>
<dbReference type="Pfam" id="PF00361">
    <property type="entry name" value="Proton_antipo_M"/>
    <property type="match status" value="1"/>
</dbReference>
<feature type="transmembrane region" description="Helical" evidence="8">
    <location>
        <begin position="356"/>
        <end position="376"/>
    </location>
</feature>
<feature type="transmembrane region" description="Helical" evidence="8">
    <location>
        <begin position="149"/>
        <end position="170"/>
    </location>
</feature>
<dbReference type="EMBL" id="RJJX01000001">
    <property type="protein sequence ID" value="RUT79830.1"/>
    <property type="molecule type" value="Genomic_DNA"/>
</dbReference>
<feature type="transmembrane region" description="Helical" evidence="8">
    <location>
        <begin position="439"/>
        <end position="457"/>
    </location>
</feature>
<feature type="transmembrane region" description="Helical" evidence="8">
    <location>
        <begin position="118"/>
        <end position="137"/>
    </location>
</feature>
<keyword evidence="4 8" id="KW-1133">Transmembrane helix</keyword>
<feature type="transmembrane region" description="Helical" evidence="8">
    <location>
        <begin position="260"/>
        <end position="279"/>
    </location>
</feature>
<evidence type="ECO:0000259" key="9">
    <source>
        <dbReference type="Pfam" id="PF00361"/>
    </source>
</evidence>
<evidence type="ECO:0000256" key="6">
    <source>
        <dbReference type="ARBA" id="ARBA00023136"/>
    </source>
</evidence>
<keyword evidence="5" id="KW-0560">Oxidoreductase</keyword>
<dbReference type="GO" id="GO:0005886">
    <property type="term" value="C:plasma membrane"/>
    <property type="evidence" value="ECO:0007669"/>
    <property type="project" value="UniProtKB-SubCell"/>
</dbReference>
<evidence type="ECO:0000313" key="10">
    <source>
        <dbReference type="EMBL" id="RUT79830.1"/>
    </source>
</evidence>
<evidence type="ECO:0000313" key="11">
    <source>
        <dbReference type="Proteomes" id="UP000282985"/>
    </source>
</evidence>
<dbReference type="PANTHER" id="PTHR42682">
    <property type="entry name" value="HYDROGENASE-4 COMPONENT F"/>
    <property type="match status" value="1"/>
</dbReference>
<comment type="subcellular location">
    <subcellularLocation>
        <location evidence="1">Cell membrane</location>
        <topology evidence="1">Multi-pass membrane protein</topology>
    </subcellularLocation>
    <subcellularLocation>
        <location evidence="7">Membrane</location>
        <topology evidence="7">Multi-pass membrane protein</topology>
    </subcellularLocation>
</comment>
<evidence type="ECO:0000256" key="1">
    <source>
        <dbReference type="ARBA" id="ARBA00004651"/>
    </source>
</evidence>
<proteinExistence type="predicted"/>
<dbReference type="InterPro" id="IPR001750">
    <property type="entry name" value="ND/Mrp_TM"/>
</dbReference>
<dbReference type="GO" id="GO:0016491">
    <property type="term" value="F:oxidoreductase activity"/>
    <property type="evidence" value="ECO:0007669"/>
    <property type="project" value="UniProtKB-KW"/>
</dbReference>
<organism evidence="10 11">
    <name type="scientific">Ancylomarina longa</name>
    <dbReference type="NCBI Taxonomy" id="2487017"/>
    <lineage>
        <taxon>Bacteria</taxon>
        <taxon>Pseudomonadati</taxon>
        <taxon>Bacteroidota</taxon>
        <taxon>Bacteroidia</taxon>
        <taxon>Marinilabiliales</taxon>
        <taxon>Marinifilaceae</taxon>
        <taxon>Ancylomarina</taxon>
    </lineage>
</organism>
<evidence type="ECO:0000256" key="8">
    <source>
        <dbReference type="SAM" id="Phobius"/>
    </source>
</evidence>
<dbReference type="Proteomes" id="UP000282985">
    <property type="component" value="Unassembled WGS sequence"/>
</dbReference>
<dbReference type="RefSeq" id="WP_127341969.1">
    <property type="nucleotide sequence ID" value="NZ_RJJX01000001.1"/>
</dbReference>
<dbReference type="OrthoDB" id="9807568at2"/>
<gene>
    <name evidence="10" type="ORF">DLK05_00290</name>
</gene>
<protein>
    <recommendedName>
        <fullName evidence="9">NADH:quinone oxidoreductase/Mrp antiporter transmembrane domain-containing protein</fullName>
    </recommendedName>
</protein>
<sequence>MLLYYFIFSLLISLSILFFKKKKLSNSLIIVFLLGQIAITLFAYQHIDQTDSAFFKFDALGILFTMVLSVLSIASFYYSRFYLDYKDSSIKNESYYYSLLTLFIVAMTAANFAQNMAILWVFVETTTLFVAGLVYFDRSKIAIEASWKYLFIGSIGIAIAFIGILFISVVDIKNGVMALNFDELIQHTKQLNPLWVKISFLFILTGFSVKLSSVPLFPASIDAKTVAPGPVNALMSTALINVGFIAVFRFFVVFSHTDSFLWVRNVILIAAISSLIFSAIQLFKVKRYTRLYAFSSMEHVSLVLLGLYTGGIAYYAAILHLVFHSFIKAGLFYQITGIKQTYHSVWFKDSGNYFRIRPIDALVVLLGLILITAIPPSGLFFTELTIFKGLFLSNNIFIAILSLLLLTVIIYIIAKKIMHLLYGAQPKTYKETTNTSNRYAFIPVLILFALTIFIGIHPPHFISELINSSIVLLK</sequence>
<keyword evidence="11" id="KW-1185">Reference proteome</keyword>
<feature type="domain" description="NADH:quinone oxidoreductase/Mrp antiporter transmembrane" evidence="9">
    <location>
        <begin position="113"/>
        <end position="403"/>
    </location>
</feature>
<feature type="transmembrane region" description="Helical" evidence="8">
    <location>
        <begin position="6"/>
        <end position="21"/>
    </location>
</feature>
<evidence type="ECO:0000256" key="2">
    <source>
        <dbReference type="ARBA" id="ARBA00022475"/>
    </source>
</evidence>
<keyword evidence="6 8" id="KW-0472">Membrane</keyword>
<feature type="transmembrane region" description="Helical" evidence="8">
    <location>
        <begin position="396"/>
        <end position="418"/>
    </location>
</feature>
<evidence type="ECO:0000256" key="5">
    <source>
        <dbReference type="ARBA" id="ARBA00023002"/>
    </source>
</evidence>
<keyword evidence="2" id="KW-1003">Cell membrane</keyword>
<evidence type="ECO:0000256" key="7">
    <source>
        <dbReference type="RuleBase" id="RU000320"/>
    </source>
</evidence>
<accession>A0A434AZ10</accession>
<feature type="transmembrane region" description="Helical" evidence="8">
    <location>
        <begin position="59"/>
        <end position="83"/>
    </location>
</feature>
<evidence type="ECO:0000256" key="3">
    <source>
        <dbReference type="ARBA" id="ARBA00022692"/>
    </source>
</evidence>
<comment type="caution">
    <text evidence="10">The sequence shown here is derived from an EMBL/GenBank/DDBJ whole genome shotgun (WGS) entry which is preliminary data.</text>
</comment>